<sequence>MSVTYDDSVGVEVSSDSFWEVGNYKRTVKRIDDGHRLCSDLMNCLHERARIEKAYAQQLTEWARRWRQLVEKGPQYGTVEKAWMAFMSEAERVSELHLEVKASLMNDDFEKIKNWQKEAFHKQMMGGFKETKEAEDGFRKAQKPWAKKLKEV</sequence>
<evidence type="ECO:0000313" key="5">
    <source>
        <dbReference type="EMBL" id="PNI48575.1"/>
    </source>
</evidence>
<evidence type="ECO:0000313" key="6">
    <source>
        <dbReference type="Proteomes" id="UP000236370"/>
    </source>
</evidence>
<comment type="caution">
    <text evidence="5">The sequence shown here is derived from an EMBL/GenBank/DDBJ whole genome shotgun (WGS) entry which is preliminary data.</text>
</comment>
<name>A0A2J8LMS7_PANTR</name>
<proteinExistence type="predicted"/>
<evidence type="ECO:0000256" key="1">
    <source>
        <dbReference type="ARBA" id="ARBA00023054"/>
    </source>
</evidence>
<dbReference type="InterPro" id="IPR001060">
    <property type="entry name" value="FCH_dom"/>
</dbReference>
<evidence type="ECO:0000259" key="4">
    <source>
        <dbReference type="PROSITE" id="PS51741"/>
    </source>
</evidence>
<dbReference type="PANTHER" id="PTHR23065">
    <property type="entry name" value="PROLINE-SERINE-THREONINE PHOSPHATASE INTERACTING PROTEIN 1"/>
    <property type="match status" value="1"/>
</dbReference>
<accession>A0A2J8LMS7</accession>
<organism evidence="5 6">
    <name type="scientific">Pan troglodytes</name>
    <name type="common">Chimpanzee</name>
    <dbReference type="NCBI Taxonomy" id="9598"/>
    <lineage>
        <taxon>Eukaryota</taxon>
        <taxon>Metazoa</taxon>
        <taxon>Chordata</taxon>
        <taxon>Craniata</taxon>
        <taxon>Vertebrata</taxon>
        <taxon>Euteleostomi</taxon>
        <taxon>Mammalia</taxon>
        <taxon>Eutheria</taxon>
        <taxon>Euarchontoglires</taxon>
        <taxon>Primates</taxon>
        <taxon>Haplorrhini</taxon>
        <taxon>Catarrhini</taxon>
        <taxon>Hominidae</taxon>
        <taxon>Pan</taxon>
    </lineage>
</organism>
<dbReference type="SUPFAM" id="SSF103657">
    <property type="entry name" value="BAR/IMD domain-like"/>
    <property type="match status" value="1"/>
</dbReference>
<dbReference type="PANTHER" id="PTHR23065:SF14">
    <property type="entry name" value="PROTEIN KINASE C AND CASEIN KINASE SUBSTRATE IN NEURONS PROTEIN 2"/>
    <property type="match status" value="1"/>
</dbReference>
<feature type="domain" description="F-BAR" evidence="4">
    <location>
        <begin position="11"/>
        <end position="152"/>
    </location>
</feature>
<feature type="region of interest" description="Disordered" evidence="3">
    <location>
        <begin position="132"/>
        <end position="152"/>
    </location>
</feature>
<feature type="compositionally biased region" description="Basic residues" evidence="3">
    <location>
        <begin position="140"/>
        <end position="152"/>
    </location>
</feature>
<dbReference type="EMBL" id="NBAG03000283">
    <property type="protein sequence ID" value="PNI48575.1"/>
    <property type="molecule type" value="Genomic_DNA"/>
</dbReference>
<evidence type="ECO:0000256" key="2">
    <source>
        <dbReference type="PROSITE-ProRule" id="PRU01077"/>
    </source>
</evidence>
<dbReference type="SMART" id="SM00055">
    <property type="entry name" value="FCH"/>
    <property type="match status" value="1"/>
</dbReference>
<evidence type="ECO:0000256" key="3">
    <source>
        <dbReference type="SAM" id="MobiDB-lite"/>
    </source>
</evidence>
<keyword evidence="1 2" id="KW-0175">Coiled coil</keyword>
<feature type="non-terminal residue" evidence="5">
    <location>
        <position position="152"/>
    </location>
</feature>
<dbReference type="Gene3D" id="1.20.1270.60">
    <property type="entry name" value="Arfaptin homology (AH) domain/BAR domain"/>
    <property type="match status" value="1"/>
</dbReference>
<reference evidence="5 6" key="1">
    <citation type="submission" date="2017-12" db="EMBL/GenBank/DDBJ databases">
        <title>High-resolution comparative analysis of great ape genomes.</title>
        <authorList>
            <person name="Pollen A."/>
            <person name="Hastie A."/>
            <person name="Hormozdiari F."/>
            <person name="Dougherty M."/>
            <person name="Liu R."/>
            <person name="Chaisson M."/>
            <person name="Hoppe E."/>
            <person name="Hill C."/>
            <person name="Pang A."/>
            <person name="Hillier L."/>
            <person name="Baker C."/>
            <person name="Armstrong J."/>
            <person name="Shendure J."/>
            <person name="Paten B."/>
            <person name="Wilson R."/>
            <person name="Chao H."/>
            <person name="Schneider V."/>
            <person name="Ventura M."/>
            <person name="Kronenberg Z."/>
            <person name="Murali S."/>
            <person name="Gordon D."/>
            <person name="Cantsilieris S."/>
            <person name="Munson K."/>
            <person name="Nelson B."/>
            <person name="Raja A."/>
            <person name="Underwood J."/>
            <person name="Diekhans M."/>
            <person name="Fiddes I."/>
            <person name="Haussler D."/>
            <person name="Eichler E."/>
        </authorList>
    </citation>
    <scope>NUCLEOTIDE SEQUENCE [LARGE SCALE GENOMIC DNA]</scope>
    <source>
        <strain evidence="5">Yerkes chimp pedigree #C0471</strain>
    </source>
</reference>
<dbReference type="PROSITE" id="PS51741">
    <property type="entry name" value="F_BAR"/>
    <property type="match status" value="1"/>
</dbReference>
<dbReference type="InterPro" id="IPR031160">
    <property type="entry name" value="F_BAR_dom"/>
</dbReference>
<dbReference type="Proteomes" id="UP000236370">
    <property type="component" value="Unassembled WGS sequence"/>
</dbReference>
<dbReference type="InterPro" id="IPR027267">
    <property type="entry name" value="AH/BAR_dom_sf"/>
</dbReference>
<dbReference type="AlphaFoldDB" id="A0A2J8LMS7"/>
<protein>
    <submittedName>
        <fullName evidence="5">PACSIN2 isoform 4</fullName>
    </submittedName>
</protein>
<dbReference type="Pfam" id="PF00611">
    <property type="entry name" value="FCH"/>
    <property type="match status" value="1"/>
</dbReference>
<gene>
    <name evidence="5" type="ORF">CK820_G0027461</name>
</gene>
<dbReference type="SMR" id="A0A2J8LMS7"/>
<dbReference type="FunFam" id="1.20.1270.60:FF:000205">
    <property type="entry name" value="Protein kinase C and casein kinase substrate in neurons protein 1"/>
    <property type="match status" value="1"/>
</dbReference>